<sequence length="564" mass="60443">MAEPDPVAQELAAGDRALTRGAWEQARSHFEAVLEHTEHPAALEGLSWTHWWGGAIEDCAAARRRAYRAYQAAGDERGAARMAQWIGDDYLWYRAAPALAEGWFSRARRILDGLPECPEHGWQAVFDAQMALDSGDPDTARRLVEWAQRLGRAEGAVALEMFAVATEGMVYLDVGDPAAGLRCLDEATTAALAGEYEQLAPATWSCCLLLSACEELHDDERAAQWCGEILAFSRRVGARFVVGTCRSHSGAVLARQGHWPEAEQELTAALHELERGPEEWYRDALARLGDLRLRQGRTGQARELFERAGERWRAQAGLAALCLDAGDADGAVELAQRALRQQPPDTPRRAQALEVAVRGHLARGELTAAAEHATQLRTIAGVVATSSLLGTMHLCAARLAAADTGSDTGSEPGIHTSAPEAAAVSAARHFADAVAAFERAGAPLEAANARLELAATLAAAGQSELAAAERRRAHTALAELGHTPATVQPQESAGPPPQLEPCVLTSRQLEVLRLAAEGLTERGIAERLVVSEHTVHRHLANIYTRLGCSSRSAAIARAARAGLL</sequence>
<evidence type="ECO:0000256" key="3">
    <source>
        <dbReference type="ARBA" id="ARBA00023163"/>
    </source>
</evidence>
<evidence type="ECO:0000259" key="4">
    <source>
        <dbReference type="PROSITE" id="PS50043"/>
    </source>
</evidence>
<organism evidence="5 6">
    <name type="scientific">Lipingzhangella rawalii</name>
    <dbReference type="NCBI Taxonomy" id="2055835"/>
    <lineage>
        <taxon>Bacteria</taxon>
        <taxon>Bacillati</taxon>
        <taxon>Actinomycetota</taxon>
        <taxon>Actinomycetes</taxon>
        <taxon>Streptosporangiales</taxon>
        <taxon>Nocardiopsidaceae</taxon>
        <taxon>Lipingzhangella</taxon>
    </lineage>
</organism>
<dbReference type="SMART" id="SM00421">
    <property type="entry name" value="HTH_LUXR"/>
    <property type="match status" value="1"/>
</dbReference>
<comment type="caution">
    <text evidence="5">The sequence shown here is derived from an EMBL/GenBank/DDBJ whole genome shotgun (WGS) entry which is preliminary data.</text>
</comment>
<proteinExistence type="predicted"/>
<dbReference type="PANTHER" id="PTHR44688:SF16">
    <property type="entry name" value="DNA-BINDING TRANSCRIPTIONAL ACTIVATOR DEVR_DOSR"/>
    <property type="match status" value="1"/>
</dbReference>
<evidence type="ECO:0000256" key="2">
    <source>
        <dbReference type="ARBA" id="ARBA00023125"/>
    </source>
</evidence>
<dbReference type="InterPro" id="IPR036388">
    <property type="entry name" value="WH-like_DNA-bd_sf"/>
</dbReference>
<evidence type="ECO:0000256" key="1">
    <source>
        <dbReference type="ARBA" id="ARBA00023015"/>
    </source>
</evidence>
<name>A0ABU2HAH4_9ACTN</name>
<keyword evidence="2" id="KW-0238">DNA-binding</keyword>
<dbReference type="InterPro" id="IPR000792">
    <property type="entry name" value="Tscrpt_reg_LuxR_C"/>
</dbReference>
<dbReference type="EMBL" id="JAVLVT010000010">
    <property type="protein sequence ID" value="MDS1272307.1"/>
    <property type="molecule type" value="Genomic_DNA"/>
</dbReference>
<dbReference type="SUPFAM" id="SSF46894">
    <property type="entry name" value="C-terminal effector domain of the bipartite response regulators"/>
    <property type="match status" value="1"/>
</dbReference>
<dbReference type="SUPFAM" id="SSF48452">
    <property type="entry name" value="TPR-like"/>
    <property type="match status" value="2"/>
</dbReference>
<dbReference type="PRINTS" id="PR00038">
    <property type="entry name" value="HTHLUXR"/>
</dbReference>
<dbReference type="Pfam" id="PF00196">
    <property type="entry name" value="GerE"/>
    <property type="match status" value="1"/>
</dbReference>
<dbReference type="PANTHER" id="PTHR44688">
    <property type="entry name" value="DNA-BINDING TRANSCRIPTIONAL ACTIVATOR DEVR_DOSR"/>
    <property type="match status" value="1"/>
</dbReference>
<accession>A0ABU2HAH4</accession>
<keyword evidence="1" id="KW-0805">Transcription regulation</keyword>
<dbReference type="PROSITE" id="PS50043">
    <property type="entry name" value="HTH_LUXR_2"/>
    <property type="match status" value="1"/>
</dbReference>
<dbReference type="InterPro" id="IPR016032">
    <property type="entry name" value="Sig_transdc_resp-reg_C-effctor"/>
</dbReference>
<evidence type="ECO:0000313" key="6">
    <source>
        <dbReference type="Proteomes" id="UP001250214"/>
    </source>
</evidence>
<dbReference type="InterPro" id="IPR011990">
    <property type="entry name" value="TPR-like_helical_dom_sf"/>
</dbReference>
<feature type="domain" description="HTH luxR-type" evidence="4">
    <location>
        <begin position="497"/>
        <end position="562"/>
    </location>
</feature>
<protein>
    <submittedName>
        <fullName evidence="5">LuxR C-terminal-related transcriptional regulator</fullName>
    </submittedName>
</protein>
<evidence type="ECO:0000313" key="5">
    <source>
        <dbReference type="EMBL" id="MDS1272307.1"/>
    </source>
</evidence>
<dbReference type="Gene3D" id="1.25.40.10">
    <property type="entry name" value="Tetratricopeptide repeat domain"/>
    <property type="match status" value="3"/>
</dbReference>
<dbReference type="RefSeq" id="WP_310913875.1">
    <property type="nucleotide sequence ID" value="NZ_JAVLVT010000010.1"/>
</dbReference>
<keyword evidence="6" id="KW-1185">Reference proteome</keyword>
<dbReference type="Gene3D" id="1.10.10.10">
    <property type="entry name" value="Winged helix-like DNA-binding domain superfamily/Winged helix DNA-binding domain"/>
    <property type="match status" value="1"/>
</dbReference>
<dbReference type="Proteomes" id="UP001250214">
    <property type="component" value="Unassembled WGS sequence"/>
</dbReference>
<gene>
    <name evidence="5" type="ORF">RIF23_18620</name>
</gene>
<dbReference type="CDD" id="cd06170">
    <property type="entry name" value="LuxR_C_like"/>
    <property type="match status" value="1"/>
</dbReference>
<keyword evidence="3" id="KW-0804">Transcription</keyword>
<reference evidence="6" key="1">
    <citation type="submission" date="2023-07" db="EMBL/GenBank/DDBJ databases">
        <title>Novel species in the genus Lipingzhangella isolated from Sambhar Salt Lake.</title>
        <authorList>
            <person name="Jiya N."/>
            <person name="Kajale S."/>
            <person name="Sharma A."/>
        </authorList>
    </citation>
    <scope>NUCLEOTIDE SEQUENCE [LARGE SCALE GENOMIC DNA]</scope>
    <source>
        <strain evidence="6">LS1_29</strain>
    </source>
</reference>